<dbReference type="Proteomes" id="UP001497472">
    <property type="component" value="Unassembled WGS sequence"/>
</dbReference>
<dbReference type="SMART" id="SM00595">
    <property type="entry name" value="MADF"/>
    <property type="match status" value="1"/>
</dbReference>
<dbReference type="PROSITE" id="PS51029">
    <property type="entry name" value="MADF"/>
    <property type="match status" value="1"/>
</dbReference>
<keyword evidence="4" id="KW-1185">Reference proteome</keyword>
<feature type="domain" description="MADF" evidence="2">
    <location>
        <begin position="10"/>
        <end position="113"/>
    </location>
</feature>
<dbReference type="AlphaFoldDB" id="A0AAV1JWS8"/>
<accession>A0AAV1JWS8</accession>
<feature type="region of interest" description="Disordered" evidence="1">
    <location>
        <begin position="246"/>
        <end position="265"/>
    </location>
</feature>
<gene>
    <name evidence="3" type="ORF">LNINA_LOCUS12282</name>
</gene>
<dbReference type="PANTHER" id="PTHR46954">
    <property type="entry name" value="C2H2-TYPE DOMAIN-CONTAINING PROTEIN"/>
    <property type="match status" value="1"/>
</dbReference>
<dbReference type="Pfam" id="PF10545">
    <property type="entry name" value="MADF_DNA_bdg"/>
    <property type="match status" value="1"/>
</dbReference>
<dbReference type="EMBL" id="CAVLEF010000215">
    <property type="protein sequence ID" value="CAK1553273.1"/>
    <property type="molecule type" value="Genomic_DNA"/>
</dbReference>
<proteinExistence type="predicted"/>
<feature type="region of interest" description="Disordered" evidence="1">
    <location>
        <begin position="119"/>
        <end position="158"/>
    </location>
</feature>
<comment type="caution">
    <text evidence="3">The sequence shown here is derived from an EMBL/GenBank/DDBJ whole genome shotgun (WGS) entry which is preliminary data.</text>
</comment>
<dbReference type="PROSITE" id="PS00028">
    <property type="entry name" value="ZINC_FINGER_C2H2_1"/>
    <property type="match status" value="1"/>
</dbReference>
<reference evidence="3 4" key="1">
    <citation type="submission" date="2023-11" db="EMBL/GenBank/DDBJ databases">
        <authorList>
            <person name="Okamura Y."/>
        </authorList>
    </citation>
    <scope>NUCLEOTIDE SEQUENCE [LARGE SCALE GENOMIC DNA]</scope>
</reference>
<dbReference type="InterPro" id="IPR013087">
    <property type="entry name" value="Znf_C2H2_type"/>
</dbReference>
<evidence type="ECO:0000256" key="1">
    <source>
        <dbReference type="SAM" id="MobiDB-lite"/>
    </source>
</evidence>
<dbReference type="PANTHER" id="PTHR46954:SF1">
    <property type="entry name" value="C2H2-TYPE DOMAIN-CONTAINING PROTEIN"/>
    <property type="match status" value="1"/>
</dbReference>
<evidence type="ECO:0000313" key="3">
    <source>
        <dbReference type="EMBL" id="CAK1553273.1"/>
    </source>
</evidence>
<dbReference type="InterPro" id="IPR006578">
    <property type="entry name" value="MADF-dom"/>
</dbReference>
<sequence length="495" mass="57156">MSEQNIDIDFLISLVQERPIIWDKSHEHYSDKFRKANEWVAVCKKVFQDYDEFEDQKKNKIGNEVVKKWRSVKDNFFRYVKKIKENSSSGSGAKQLKKYHYYHQLLFLMKVAQNKTDSSLEMVSEETERNENTLSSSPFPTKEMSSLPPGPSRYVPASRKRSNQAIDDFEAQALEALQEKENRHLSFFKGILPSLDSFTELQTLTFQSKVINIITEIRFGEQTQSTTFQSRGYQTGQQYQATPLQSRGYQTGQHAQSPSPSSYRTDEFEATYSTNTTINNFTDDSQEEDYNFALLSNTTNAPGRIIILPNDHCGSHLDERSVTIDEHLERSDFELAEKVLAEVWSSMEIDGYNVTAKYFGAGQQDVPVFLDIKWYSEHVRESQHLLQIVKCKNTECCHPRSGLFRLLDNMFLPPPVKVKQTVDDLVLDEGGQFLDLPVNLVLRLSASLKDFLQMPYDYFCPTVKLRLPSRICKTCGLYYASIKSLNRHIEKIHKK</sequence>
<protein>
    <recommendedName>
        <fullName evidence="2">MADF domain-containing protein</fullName>
    </recommendedName>
</protein>
<evidence type="ECO:0000313" key="4">
    <source>
        <dbReference type="Proteomes" id="UP001497472"/>
    </source>
</evidence>
<feature type="compositionally biased region" description="Polar residues" evidence="1">
    <location>
        <begin position="246"/>
        <end position="263"/>
    </location>
</feature>
<name>A0AAV1JWS8_9NEOP</name>
<organism evidence="3 4">
    <name type="scientific">Leptosia nina</name>
    <dbReference type="NCBI Taxonomy" id="320188"/>
    <lineage>
        <taxon>Eukaryota</taxon>
        <taxon>Metazoa</taxon>
        <taxon>Ecdysozoa</taxon>
        <taxon>Arthropoda</taxon>
        <taxon>Hexapoda</taxon>
        <taxon>Insecta</taxon>
        <taxon>Pterygota</taxon>
        <taxon>Neoptera</taxon>
        <taxon>Endopterygota</taxon>
        <taxon>Lepidoptera</taxon>
        <taxon>Glossata</taxon>
        <taxon>Ditrysia</taxon>
        <taxon>Papilionoidea</taxon>
        <taxon>Pieridae</taxon>
        <taxon>Pierinae</taxon>
        <taxon>Leptosia</taxon>
    </lineage>
</organism>
<evidence type="ECO:0000259" key="2">
    <source>
        <dbReference type="PROSITE" id="PS51029"/>
    </source>
</evidence>